<feature type="region of interest" description="Disordered" evidence="1">
    <location>
        <begin position="1"/>
        <end position="27"/>
    </location>
</feature>
<dbReference type="AlphaFoldDB" id="A0A6C0K7A3"/>
<feature type="compositionally biased region" description="Pro residues" evidence="1">
    <location>
        <begin position="12"/>
        <end position="21"/>
    </location>
</feature>
<name>A0A6C0K7A3_9ZZZZ</name>
<dbReference type="EMBL" id="MN740811">
    <property type="protein sequence ID" value="QHU12956.1"/>
    <property type="molecule type" value="Genomic_DNA"/>
</dbReference>
<sequence length="173" mass="18572">MRELGAQMGYGPRPPTPPPSPAVVSAARRQLASKAPRAPFKAKLLPTVLRLNPESLSVPFDLGPPVPQTQIRAQDFMSKTQFRKLRERAGLPLNADQHVCHIIAESNGGANHIDNYFVASSSLNQSLGNRNDSYLAEAVGLEQTQRAVAVSRSTGYTGPGADELISMAKAART</sequence>
<evidence type="ECO:0000256" key="1">
    <source>
        <dbReference type="SAM" id="MobiDB-lite"/>
    </source>
</evidence>
<reference evidence="2" key="1">
    <citation type="journal article" date="2020" name="Nature">
        <title>Giant virus diversity and host interactions through global metagenomics.</title>
        <authorList>
            <person name="Schulz F."/>
            <person name="Roux S."/>
            <person name="Paez-Espino D."/>
            <person name="Jungbluth S."/>
            <person name="Walsh D.A."/>
            <person name="Denef V.J."/>
            <person name="McMahon K.D."/>
            <person name="Konstantinidis K.T."/>
            <person name="Eloe-Fadrosh E.A."/>
            <person name="Kyrpides N.C."/>
            <person name="Woyke T."/>
        </authorList>
    </citation>
    <scope>NUCLEOTIDE SEQUENCE</scope>
    <source>
        <strain evidence="2">GVMAG-S-1101172-89</strain>
    </source>
</reference>
<protein>
    <submittedName>
        <fullName evidence="2">Uncharacterized protein</fullName>
    </submittedName>
</protein>
<proteinExistence type="predicted"/>
<evidence type="ECO:0000313" key="2">
    <source>
        <dbReference type="EMBL" id="QHU12956.1"/>
    </source>
</evidence>
<organism evidence="2">
    <name type="scientific">viral metagenome</name>
    <dbReference type="NCBI Taxonomy" id="1070528"/>
    <lineage>
        <taxon>unclassified sequences</taxon>
        <taxon>metagenomes</taxon>
        <taxon>organismal metagenomes</taxon>
    </lineage>
</organism>
<accession>A0A6C0K7A3</accession>